<sequence length="166" mass="18426">MGRRIERCRRCAALPTPLPNTHPHLAAAPSLLFPHRWRLRIQHPPRRSLPLGAPPLLSGGPPSQLSVQICWSEHNRRPSRCNPKACHHPSKHGPKSAVAGGALPPSLLCLDAWASRSTAASTHRNRYASKWQHFSQTLRYEQIRVDYVAALLLGSKGMHCSVLDVL</sequence>
<organism evidence="1 2">
    <name type="scientific">Sorghum bicolor</name>
    <name type="common">Sorghum</name>
    <name type="synonym">Sorghum vulgare</name>
    <dbReference type="NCBI Taxonomy" id="4558"/>
    <lineage>
        <taxon>Eukaryota</taxon>
        <taxon>Viridiplantae</taxon>
        <taxon>Streptophyta</taxon>
        <taxon>Embryophyta</taxon>
        <taxon>Tracheophyta</taxon>
        <taxon>Spermatophyta</taxon>
        <taxon>Magnoliopsida</taxon>
        <taxon>Liliopsida</taxon>
        <taxon>Poales</taxon>
        <taxon>Poaceae</taxon>
        <taxon>PACMAD clade</taxon>
        <taxon>Panicoideae</taxon>
        <taxon>Andropogonodae</taxon>
        <taxon>Andropogoneae</taxon>
        <taxon>Sorghinae</taxon>
        <taxon>Sorghum</taxon>
    </lineage>
</organism>
<dbReference type="Gramene" id="OQU78796">
    <property type="protein sequence ID" value="OQU78796"/>
    <property type="gene ID" value="SORBI_3008G049250"/>
</dbReference>
<evidence type="ECO:0000313" key="2">
    <source>
        <dbReference type="Proteomes" id="UP000000768"/>
    </source>
</evidence>
<dbReference type="ExpressionAtlas" id="A0A1Z5R5Z0">
    <property type="expression patterns" value="baseline"/>
</dbReference>
<accession>A0A1Z5R5Z0</accession>
<evidence type="ECO:0000313" key="1">
    <source>
        <dbReference type="EMBL" id="OQU78796.1"/>
    </source>
</evidence>
<dbReference type="EMBL" id="CM000767">
    <property type="protein sequence ID" value="OQU78796.1"/>
    <property type="molecule type" value="Genomic_DNA"/>
</dbReference>
<gene>
    <name evidence="1" type="ORF">SORBI_3008G049250</name>
</gene>
<reference evidence="1 2" key="1">
    <citation type="journal article" date="2009" name="Nature">
        <title>The Sorghum bicolor genome and the diversification of grasses.</title>
        <authorList>
            <person name="Paterson A.H."/>
            <person name="Bowers J.E."/>
            <person name="Bruggmann R."/>
            <person name="Dubchak I."/>
            <person name="Grimwood J."/>
            <person name="Gundlach H."/>
            <person name="Haberer G."/>
            <person name="Hellsten U."/>
            <person name="Mitros T."/>
            <person name="Poliakov A."/>
            <person name="Schmutz J."/>
            <person name="Spannagl M."/>
            <person name="Tang H."/>
            <person name="Wang X."/>
            <person name="Wicker T."/>
            <person name="Bharti A.K."/>
            <person name="Chapman J."/>
            <person name="Feltus F.A."/>
            <person name="Gowik U."/>
            <person name="Grigoriev I.V."/>
            <person name="Lyons E."/>
            <person name="Maher C.A."/>
            <person name="Martis M."/>
            <person name="Narechania A."/>
            <person name="Otillar R.P."/>
            <person name="Penning B.W."/>
            <person name="Salamov A.A."/>
            <person name="Wang Y."/>
            <person name="Zhang L."/>
            <person name="Carpita N.C."/>
            <person name="Freeling M."/>
            <person name="Gingle A.R."/>
            <person name="Hash C.T."/>
            <person name="Keller B."/>
            <person name="Klein P."/>
            <person name="Kresovich S."/>
            <person name="McCann M.C."/>
            <person name="Ming R."/>
            <person name="Peterson D.G."/>
            <person name="Mehboob-ur-Rahman"/>
            <person name="Ware D."/>
            <person name="Westhoff P."/>
            <person name="Mayer K.F."/>
            <person name="Messing J."/>
            <person name="Rokhsar D.S."/>
        </authorList>
    </citation>
    <scope>NUCLEOTIDE SEQUENCE [LARGE SCALE GENOMIC DNA]</scope>
    <source>
        <strain evidence="2">cv. BTx623</strain>
    </source>
</reference>
<name>A0A1Z5R5Z0_SORBI</name>
<dbReference type="Proteomes" id="UP000000768">
    <property type="component" value="Chromosome 8"/>
</dbReference>
<proteinExistence type="predicted"/>
<keyword evidence="2" id="KW-1185">Reference proteome</keyword>
<dbReference type="AlphaFoldDB" id="A0A1Z5R5Z0"/>
<protein>
    <submittedName>
        <fullName evidence="1">Uncharacterized protein</fullName>
    </submittedName>
</protein>
<reference evidence="2" key="2">
    <citation type="journal article" date="2018" name="Plant J.">
        <title>The Sorghum bicolor reference genome: improved assembly, gene annotations, a transcriptome atlas, and signatures of genome organization.</title>
        <authorList>
            <person name="McCormick R.F."/>
            <person name="Truong S.K."/>
            <person name="Sreedasyam A."/>
            <person name="Jenkins J."/>
            <person name="Shu S."/>
            <person name="Sims D."/>
            <person name="Kennedy M."/>
            <person name="Amirebrahimi M."/>
            <person name="Weers B.D."/>
            <person name="McKinley B."/>
            <person name="Mattison A."/>
            <person name="Morishige D.T."/>
            <person name="Grimwood J."/>
            <person name="Schmutz J."/>
            <person name="Mullet J.E."/>
        </authorList>
    </citation>
    <scope>NUCLEOTIDE SEQUENCE [LARGE SCALE GENOMIC DNA]</scope>
    <source>
        <strain evidence="2">cv. BTx623</strain>
    </source>
</reference>
<dbReference type="InParanoid" id="A0A1Z5R5Z0"/>